<name>A0A1Y0EKJ5_9BURK</name>
<dbReference type="EMBL" id="CP021455">
    <property type="protein sequence ID" value="ARU04163.1"/>
    <property type="molecule type" value="Genomic_DNA"/>
</dbReference>
<evidence type="ECO:0000313" key="2">
    <source>
        <dbReference type="Proteomes" id="UP000196138"/>
    </source>
</evidence>
<dbReference type="SUPFAM" id="SSF55144">
    <property type="entry name" value="LigT-like"/>
    <property type="match status" value="1"/>
</dbReference>
<dbReference type="Gene3D" id="3.90.1140.10">
    <property type="entry name" value="Cyclic phosphodiesterase"/>
    <property type="match status" value="1"/>
</dbReference>
<reference evidence="1 2" key="1">
    <citation type="submission" date="2017-05" db="EMBL/GenBank/DDBJ databases">
        <authorList>
            <person name="Song R."/>
            <person name="Chenine A.L."/>
            <person name="Ruprecht R.M."/>
        </authorList>
    </citation>
    <scope>NUCLEOTIDE SEQUENCE [LARGE SCALE GENOMIC DNA]</scope>
    <source>
        <strain evidence="1 2">DSM 26136</strain>
    </source>
</reference>
<proteinExistence type="predicted"/>
<gene>
    <name evidence="1" type="ORF">CCO03_05260</name>
</gene>
<organism evidence="1 2">
    <name type="scientific">Comamonas serinivorans</name>
    <dbReference type="NCBI Taxonomy" id="1082851"/>
    <lineage>
        <taxon>Bacteria</taxon>
        <taxon>Pseudomonadati</taxon>
        <taxon>Pseudomonadota</taxon>
        <taxon>Betaproteobacteria</taxon>
        <taxon>Burkholderiales</taxon>
        <taxon>Comamonadaceae</taxon>
        <taxon>Comamonas</taxon>
    </lineage>
</organism>
<dbReference type="InterPro" id="IPR009097">
    <property type="entry name" value="Cyclic_Pdiesterase"/>
</dbReference>
<evidence type="ECO:0008006" key="3">
    <source>
        <dbReference type="Google" id="ProtNLM"/>
    </source>
</evidence>
<dbReference type="KEGG" id="cser:CCO03_05260"/>
<dbReference type="AlphaFoldDB" id="A0A1Y0EKJ5"/>
<keyword evidence="2" id="KW-1185">Reference proteome</keyword>
<protein>
    <recommendedName>
        <fullName evidence="3">2'-5' RNA ligase</fullName>
    </recommendedName>
</protein>
<dbReference type="Proteomes" id="UP000196138">
    <property type="component" value="Chromosome"/>
</dbReference>
<sequence>MDQPRNIGVTRVDASRGSPNTAPMADCYLFMAMPSPAERLALVEALRQALAVRGQRLAAPHAFDPANWHQSLSPKCEGPPALRTVLRQAGAAAAEQTPAFTLSFNRLRDAVSSSPASAIHWAFQVRGAAPGFAVLQQRLHEALRARGVAVPHGNRPHVTVSYRAPGPLVRLPRQHPEMGEVHWRVATVWLVRVRPAIPRYEAIDAWPLRPAPAGPEGQGELF</sequence>
<evidence type="ECO:0000313" key="1">
    <source>
        <dbReference type="EMBL" id="ARU04163.1"/>
    </source>
</evidence>
<accession>A0A1Y0EKJ5</accession>